<evidence type="ECO:0000256" key="7">
    <source>
        <dbReference type="SAM" id="MobiDB-lite"/>
    </source>
</evidence>
<evidence type="ECO:0000313" key="10">
    <source>
        <dbReference type="Proteomes" id="UP001153636"/>
    </source>
</evidence>
<dbReference type="PROSITE" id="PS00027">
    <property type="entry name" value="HOMEOBOX_1"/>
    <property type="match status" value="1"/>
</dbReference>
<dbReference type="PANTHER" id="PTHR24333">
    <property type="entry name" value="HOMEO BOX HB9 LIKE A-RELATED"/>
    <property type="match status" value="1"/>
</dbReference>
<dbReference type="GO" id="GO:0005634">
    <property type="term" value="C:nucleus"/>
    <property type="evidence" value="ECO:0007669"/>
    <property type="project" value="UniProtKB-SubCell"/>
</dbReference>
<dbReference type="EMBL" id="OV651820">
    <property type="protein sequence ID" value="CAH1114691.1"/>
    <property type="molecule type" value="Genomic_DNA"/>
</dbReference>
<evidence type="ECO:0000313" key="9">
    <source>
        <dbReference type="EMBL" id="CAH1114691.1"/>
    </source>
</evidence>
<evidence type="ECO:0000256" key="1">
    <source>
        <dbReference type="ARBA" id="ARBA00004123"/>
    </source>
</evidence>
<evidence type="ECO:0000259" key="8">
    <source>
        <dbReference type="PROSITE" id="PS50071"/>
    </source>
</evidence>
<dbReference type="PROSITE" id="PS50071">
    <property type="entry name" value="HOMEOBOX_2"/>
    <property type="match status" value="1"/>
</dbReference>
<evidence type="ECO:0000256" key="2">
    <source>
        <dbReference type="ARBA" id="ARBA00023125"/>
    </source>
</evidence>
<dbReference type="Pfam" id="PF00046">
    <property type="entry name" value="Homeodomain"/>
    <property type="match status" value="1"/>
</dbReference>
<reference evidence="9" key="1">
    <citation type="submission" date="2022-01" db="EMBL/GenBank/DDBJ databases">
        <authorList>
            <person name="King R."/>
        </authorList>
    </citation>
    <scope>NUCLEOTIDE SEQUENCE</scope>
</reference>
<dbReference type="InterPro" id="IPR050848">
    <property type="entry name" value="Homeobox_TF"/>
</dbReference>
<keyword evidence="3 5" id="KW-0371">Homeobox</keyword>
<dbReference type="AlphaFoldDB" id="A0A9P0D935"/>
<feature type="domain" description="Homeobox" evidence="8">
    <location>
        <begin position="139"/>
        <end position="199"/>
    </location>
</feature>
<evidence type="ECO:0000256" key="3">
    <source>
        <dbReference type="ARBA" id="ARBA00023155"/>
    </source>
</evidence>
<accession>A0A9P0D935</accession>
<evidence type="ECO:0000256" key="5">
    <source>
        <dbReference type="PROSITE-ProRule" id="PRU00108"/>
    </source>
</evidence>
<proteinExistence type="predicted"/>
<protein>
    <recommendedName>
        <fullName evidence="8">Homeobox domain-containing protein</fullName>
    </recommendedName>
</protein>
<keyword evidence="2 5" id="KW-0238">DNA-binding</keyword>
<dbReference type="CDD" id="cd00086">
    <property type="entry name" value="homeodomain"/>
    <property type="match status" value="1"/>
</dbReference>
<comment type="subcellular location">
    <subcellularLocation>
        <location evidence="1 5 6">Nucleus</location>
    </subcellularLocation>
</comment>
<dbReference type="GO" id="GO:0003677">
    <property type="term" value="F:DNA binding"/>
    <property type="evidence" value="ECO:0007669"/>
    <property type="project" value="UniProtKB-UniRule"/>
</dbReference>
<name>A0A9P0D935_9CUCU</name>
<gene>
    <name evidence="9" type="ORF">PSYICH_LOCUS14778</name>
</gene>
<dbReference type="OrthoDB" id="6159439at2759"/>
<sequence length="329" mass="37232">MQDSAIYAQETSVGEVGNILTPPRSDLSPENCEGRKAVFSQPPQSQMPLIYNNTQRVQQQNFNAYIENCPYQNSWNYPNYYGHNYYPSVHGHSSRLMQPAVQNYQQPHHSQLYGNYNGSANIENQGVNARALSSPSPSGCKYKKRISFSAKQISKLEETFKNSAYVSTKDKANLASELKMSVCQIKTWFQNRRSRTKNKDRQYCYTKLKKNSPNFKGHRFTPENVGTASLSETRCDVPSPCSSLPANNNSLKGSILLFPLRNSDMDSTIINFDDTLFENPLKSISNEVVSSEETAVVMYSLGDDLRLPGYISNDSKDIIKDKLSEYLKF</sequence>
<dbReference type="InterPro" id="IPR001356">
    <property type="entry name" value="HD"/>
</dbReference>
<feature type="DNA-binding region" description="Homeobox" evidence="5">
    <location>
        <begin position="141"/>
        <end position="200"/>
    </location>
</feature>
<dbReference type="Gene3D" id="1.10.10.60">
    <property type="entry name" value="Homeodomain-like"/>
    <property type="match status" value="1"/>
</dbReference>
<dbReference type="SMART" id="SM00389">
    <property type="entry name" value="HOX"/>
    <property type="match status" value="1"/>
</dbReference>
<dbReference type="PANTHER" id="PTHR24333:SF5">
    <property type="entry name" value="VENT HOMEOBOX"/>
    <property type="match status" value="1"/>
</dbReference>
<keyword evidence="4 5" id="KW-0539">Nucleus</keyword>
<evidence type="ECO:0000256" key="6">
    <source>
        <dbReference type="RuleBase" id="RU000682"/>
    </source>
</evidence>
<feature type="region of interest" description="Disordered" evidence="7">
    <location>
        <begin position="17"/>
        <end position="38"/>
    </location>
</feature>
<dbReference type="InterPro" id="IPR017970">
    <property type="entry name" value="Homeobox_CS"/>
</dbReference>
<evidence type="ECO:0000256" key="4">
    <source>
        <dbReference type="ARBA" id="ARBA00023242"/>
    </source>
</evidence>
<keyword evidence="10" id="KW-1185">Reference proteome</keyword>
<dbReference type="GO" id="GO:0000981">
    <property type="term" value="F:DNA-binding transcription factor activity, RNA polymerase II-specific"/>
    <property type="evidence" value="ECO:0007669"/>
    <property type="project" value="InterPro"/>
</dbReference>
<dbReference type="InterPro" id="IPR009057">
    <property type="entry name" value="Homeodomain-like_sf"/>
</dbReference>
<dbReference type="Proteomes" id="UP001153636">
    <property type="component" value="Chromosome 8"/>
</dbReference>
<organism evidence="9 10">
    <name type="scientific">Psylliodes chrysocephalus</name>
    <dbReference type="NCBI Taxonomy" id="3402493"/>
    <lineage>
        <taxon>Eukaryota</taxon>
        <taxon>Metazoa</taxon>
        <taxon>Ecdysozoa</taxon>
        <taxon>Arthropoda</taxon>
        <taxon>Hexapoda</taxon>
        <taxon>Insecta</taxon>
        <taxon>Pterygota</taxon>
        <taxon>Neoptera</taxon>
        <taxon>Endopterygota</taxon>
        <taxon>Coleoptera</taxon>
        <taxon>Polyphaga</taxon>
        <taxon>Cucujiformia</taxon>
        <taxon>Chrysomeloidea</taxon>
        <taxon>Chrysomelidae</taxon>
        <taxon>Galerucinae</taxon>
        <taxon>Alticini</taxon>
        <taxon>Psylliodes</taxon>
    </lineage>
</organism>
<dbReference type="SUPFAM" id="SSF46689">
    <property type="entry name" value="Homeodomain-like"/>
    <property type="match status" value="1"/>
</dbReference>